<organism evidence="1 2">
    <name type="scientific">[Roseibacterium] beibuensis</name>
    <dbReference type="NCBI Taxonomy" id="1193142"/>
    <lineage>
        <taxon>Bacteria</taxon>
        <taxon>Pseudomonadati</taxon>
        <taxon>Pseudomonadota</taxon>
        <taxon>Alphaproteobacteria</taxon>
        <taxon>Rhodobacterales</taxon>
        <taxon>Roseobacteraceae</taxon>
        <taxon>Roseicyclus</taxon>
    </lineage>
</organism>
<proteinExistence type="predicted"/>
<keyword evidence="2" id="KW-1185">Reference proteome</keyword>
<dbReference type="InterPro" id="IPR036188">
    <property type="entry name" value="FAD/NAD-bd_sf"/>
</dbReference>
<evidence type="ECO:0000313" key="1">
    <source>
        <dbReference type="EMBL" id="GAA5066383.1"/>
    </source>
</evidence>
<name>A0ABP9KY16_9RHOB</name>
<accession>A0ABP9KY16</accession>
<dbReference type="Proteomes" id="UP001499910">
    <property type="component" value="Unassembled WGS sequence"/>
</dbReference>
<evidence type="ECO:0000313" key="2">
    <source>
        <dbReference type="Proteomes" id="UP001499910"/>
    </source>
</evidence>
<dbReference type="EMBL" id="BAABHW010000001">
    <property type="protein sequence ID" value="GAA5066383.1"/>
    <property type="molecule type" value="Genomic_DNA"/>
</dbReference>
<sequence length="105" mass="11241">MNDATTLTAWDFDEIDRISREDLAAMARTIDEEQVYLRPPGFYDDQDITLLTATRVAAIDADSMTLRMEGAGTLSADQIALTTGADPICLPGIAPPSRGRGGALP</sequence>
<comment type="caution">
    <text evidence="1">The sequence shown here is derived from an EMBL/GenBank/DDBJ whole genome shotgun (WGS) entry which is preliminary data.</text>
</comment>
<dbReference type="SUPFAM" id="SSF51905">
    <property type="entry name" value="FAD/NAD(P)-binding domain"/>
    <property type="match status" value="1"/>
</dbReference>
<protein>
    <submittedName>
        <fullName evidence="1">Uncharacterized protein</fullName>
    </submittedName>
</protein>
<reference evidence="2" key="1">
    <citation type="journal article" date="2019" name="Int. J. Syst. Evol. Microbiol.">
        <title>The Global Catalogue of Microorganisms (GCM) 10K type strain sequencing project: providing services to taxonomists for standard genome sequencing and annotation.</title>
        <authorList>
            <consortium name="The Broad Institute Genomics Platform"/>
            <consortium name="The Broad Institute Genome Sequencing Center for Infectious Disease"/>
            <person name="Wu L."/>
            <person name="Ma J."/>
        </authorList>
    </citation>
    <scope>NUCLEOTIDE SEQUENCE [LARGE SCALE GENOMIC DNA]</scope>
    <source>
        <strain evidence="2">JCM 18015</strain>
    </source>
</reference>
<dbReference type="Gene3D" id="3.50.50.60">
    <property type="entry name" value="FAD/NAD(P)-binding domain"/>
    <property type="match status" value="1"/>
</dbReference>
<gene>
    <name evidence="1" type="ORF">GCM10023209_04910</name>
</gene>